<dbReference type="InterPro" id="IPR032675">
    <property type="entry name" value="LRR_dom_sf"/>
</dbReference>
<evidence type="ECO:0000256" key="6">
    <source>
        <dbReference type="ARBA" id="ARBA00022553"/>
    </source>
</evidence>
<comment type="caution">
    <text evidence="24">The sequence shown here is derived from an EMBL/GenBank/DDBJ whole genome shotgun (WGS) entry which is preliminary data.</text>
</comment>
<evidence type="ECO:0000256" key="15">
    <source>
        <dbReference type="ARBA" id="ARBA00022989"/>
    </source>
</evidence>
<keyword evidence="14 21" id="KW-0067">ATP-binding</keyword>
<feature type="domain" description="Protein kinase" evidence="23">
    <location>
        <begin position="330"/>
        <end position="595"/>
    </location>
</feature>
<dbReference type="InterPro" id="IPR001611">
    <property type="entry name" value="Leu-rich_rpt"/>
</dbReference>
<evidence type="ECO:0000256" key="21">
    <source>
        <dbReference type="PROSITE-ProRule" id="PRU10141"/>
    </source>
</evidence>
<dbReference type="GO" id="GO:0005524">
    <property type="term" value="F:ATP binding"/>
    <property type="evidence" value="ECO:0007669"/>
    <property type="project" value="UniProtKB-UniRule"/>
</dbReference>
<dbReference type="SUPFAM" id="SSF56112">
    <property type="entry name" value="Protein kinase-like (PK-like)"/>
    <property type="match status" value="1"/>
</dbReference>
<comment type="subcellular location">
    <subcellularLocation>
        <location evidence="1">Cell membrane</location>
        <topology evidence="1">Single-pass membrane protein</topology>
    </subcellularLocation>
</comment>
<keyword evidence="6" id="KW-0597">Phosphoprotein</keyword>
<keyword evidence="9 22" id="KW-0812">Transmembrane</keyword>
<feature type="binding site" evidence="21">
    <location>
        <position position="359"/>
    </location>
    <ligand>
        <name>ATP</name>
        <dbReference type="ChEBI" id="CHEBI:30616"/>
    </ligand>
</feature>
<evidence type="ECO:0000256" key="1">
    <source>
        <dbReference type="ARBA" id="ARBA00004162"/>
    </source>
</evidence>
<dbReference type="FunFam" id="1.10.510.10:FF:000358">
    <property type="entry name" value="Putative leucine-rich repeat receptor-like serine/threonine-protein kinase"/>
    <property type="match status" value="1"/>
</dbReference>
<proteinExistence type="inferred from homology"/>
<dbReference type="PANTHER" id="PTHR27008">
    <property type="entry name" value="OS04G0122200 PROTEIN"/>
    <property type="match status" value="1"/>
</dbReference>
<evidence type="ECO:0000256" key="10">
    <source>
        <dbReference type="ARBA" id="ARBA00022729"/>
    </source>
</evidence>
<dbReference type="InterPro" id="IPR051809">
    <property type="entry name" value="Plant_receptor-like_S/T_kinase"/>
</dbReference>
<evidence type="ECO:0000313" key="24">
    <source>
        <dbReference type="EMBL" id="KAB1219041.1"/>
    </source>
</evidence>
<keyword evidence="5" id="KW-0723">Serine/threonine-protein kinase</keyword>
<dbReference type="Pfam" id="PF13855">
    <property type="entry name" value="LRR_8"/>
    <property type="match status" value="1"/>
</dbReference>
<dbReference type="GO" id="GO:0005886">
    <property type="term" value="C:plasma membrane"/>
    <property type="evidence" value="ECO:0007669"/>
    <property type="project" value="UniProtKB-SubCell"/>
</dbReference>
<evidence type="ECO:0000256" key="2">
    <source>
        <dbReference type="ARBA" id="ARBA00009592"/>
    </source>
</evidence>
<keyword evidence="10" id="KW-0732">Signal</keyword>
<keyword evidence="15 22" id="KW-1133">Transmembrane helix</keyword>
<dbReference type="Gene3D" id="3.30.200.20">
    <property type="entry name" value="Phosphorylase Kinase, domain 1"/>
    <property type="match status" value="1"/>
</dbReference>
<evidence type="ECO:0000256" key="19">
    <source>
        <dbReference type="ARBA" id="ARBA00047899"/>
    </source>
</evidence>
<dbReference type="OrthoDB" id="676979at2759"/>
<dbReference type="Pfam" id="PF07714">
    <property type="entry name" value="PK_Tyr_Ser-Thr"/>
    <property type="match status" value="1"/>
</dbReference>
<evidence type="ECO:0000256" key="3">
    <source>
        <dbReference type="ARBA" id="ARBA00012513"/>
    </source>
</evidence>
<dbReference type="FunFam" id="3.80.10.10:FF:000041">
    <property type="entry name" value="LRR receptor-like serine/threonine-protein kinase ERECTA"/>
    <property type="match status" value="1"/>
</dbReference>
<dbReference type="SMART" id="SM00220">
    <property type="entry name" value="S_TKc"/>
    <property type="match status" value="1"/>
</dbReference>
<name>A0A6A1W1H0_9ROSI</name>
<keyword evidence="8" id="KW-0808">Transferase</keyword>
<evidence type="ECO:0000256" key="5">
    <source>
        <dbReference type="ARBA" id="ARBA00022527"/>
    </source>
</evidence>
<dbReference type="GO" id="GO:0004674">
    <property type="term" value="F:protein serine/threonine kinase activity"/>
    <property type="evidence" value="ECO:0007669"/>
    <property type="project" value="UniProtKB-KW"/>
</dbReference>
<evidence type="ECO:0000256" key="22">
    <source>
        <dbReference type="SAM" id="Phobius"/>
    </source>
</evidence>
<evidence type="ECO:0000256" key="18">
    <source>
        <dbReference type="ARBA" id="ARBA00023180"/>
    </source>
</evidence>
<dbReference type="Gene3D" id="1.10.510.10">
    <property type="entry name" value="Transferase(Phosphotransferase) domain 1"/>
    <property type="match status" value="1"/>
</dbReference>
<dbReference type="InterPro" id="IPR000719">
    <property type="entry name" value="Prot_kinase_dom"/>
</dbReference>
<dbReference type="PANTHER" id="PTHR27008:SF596">
    <property type="entry name" value="OS02G0215500 PROTEIN"/>
    <property type="match status" value="1"/>
</dbReference>
<evidence type="ECO:0000256" key="14">
    <source>
        <dbReference type="ARBA" id="ARBA00022840"/>
    </source>
</evidence>
<evidence type="ECO:0000256" key="16">
    <source>
        <dbReference type="ARBA" id="ARBA00023136"/>
    </source>
</evidence>
<dbReference type="Pfam" id="PF00560">
    <property type="entry name" value="LRR_1"/>
    <property type="match status" value="4"/>
</dbReference>
<comment type="catalytic activity">
    <reaction evidence="19">
        <text>L-threonyl-[protein] + ATP = O-phospho-L-threonyl-[protein] + ADP + H(+)</text>
        <dbReference type="Rhea" id="RHEA:46608"/>
        <dbReference type="Rhea" id="RHEA-COMP:11060"/>
        <dbReference type="Rhea" id="RHEA-COMP:11605"/>
        <dbReference type="ChEBI" id="CHEBI:15378"/>
        <dbReference type="ChEBI" id="CHEBI:30013"/>
        <dbReference type="ChEBI" id="CHEBI:30616"/>
        <dbReference type="ChEBI" id="CHEBI:61977"/>
        <dbReference type="ChEBI" id="CHEBI:456216"/>
        <dbReference type="EC" id="2.7.11.1"/>
    </reaction>
</comment>
<dbReference type="Gene3D" id="3.80.10.10">
    <property type="entry name" value="Ribonuclease Inhibitor"/>
    <property type="match status" value="1"/>
</dbReference>
<evidence type="ECO:0000256" key="7">
    <source>
        <dbReference type="ARBA" id="ARBA00022614"/>
    </source>
</evidence>
<feature type="transmembrane region" description="Helical" evidence="22">
    <location>
        <begin position="275"/>
        <end position="298"/>
    </location>
</feature>
<dbReference type="InterPro" id="IPR011009">
    <property type="entry name" value="Kinase-like_dom_sf"/>
</dbReference>
<evidence type="ECO:0000256" key="20">
    <source>
        <dbReference type="ARBA" id="ARBA00048679"/>
    </source>
</evidence>
<keyword evidence="17" id="KW-0675">Receptor</keyword>
<evidence type="ECO:0000256" key="11">
    <source>
        <dbReference type="ARBA" id="ARBA00022737"/>
    </source>
</evidence>
<keyword evidence="7" id="KW-0433">Leucine-rich repeat</keyword>
<evidence type="ECO:0000259" key="23">
    <source>
        <dbReference type="PROSITE" id="PS50011"/>
    </source>
</evidence>
<dbReference type="Proteomes" id="UP000516437">
    <property type="component" value="Chromosome 3"/>
</dbReference>
<evidence type="ECO:0000256" key="8">
    <source>
        <dbReference type="ARBA" id="ARBA00022679"/>
    </source>
</evidence>
<evidence type="ECO:0000313" key="25">
    <source>
        <dbReference type="Proteomes" id="UP000516437"/>
    </source>
</evidence>
<sequence length="595" mass="64951">MDGNKISGTIPSGIANLFNLERLEMWSNQLSGNIPGNIGKLQRLRQMDLSLNNLSGKIPNSIGNLTLILNLILTDTNLQGSIPASLGNCQSLILLDLSSNNLGGTIPPQVMGLSSLSIVLNLSKNRFMGPLPMEVGNLRNLGALDISENLFSGEIPGSLGSCIRLEVLHMRGNVFQGTIPSSFGYLKGLAELDLSRNNLSGEIPTFFEYFKFLQLLNLSYNNFEGPVPIDGIFKNSSATLVVGNSYLCGGLPGMHLPKCNFTVPSKTKVNSTLKLIISLVCGILGVLFVLSSLFVCWLRKKTKETTPSSSLRNSFLKISYQSLLKATEGFSSANLLGAGSFGSVYKGVLDEGRTTIAVKVLNLLRRGASRSFLAECEALRNIRHRNLVKILTVCSGSDYCGNDFKALVYEFMVNGNLEDWLHPTSEEAEAHQIREQKNLDIFQRLNIAIDVGSALEYLHRHCQTPIVHCDLKPSNVLLDNEMIGHVGDFGLARISLGANHKSSTYLSSSVGIKGTIGYAAAEYGLGNEVSIYGDIYSYGILLLEMFTGKRPTDDMFQGSLNLHSFVKNALPQRVTEIADPIIFQESNTGRRKEIQ</sequence>
<keyword evidence="16 22" id="KW-0472">Membrane</keyword>
<keyword evidence="12 21" id="KW-0547">Nucleotide-binding</keyword>
<evidence type="ECO:0000256" key="13">
    <source>
        <dbReference type="ARBA" id="ARBA00022777"/>
    </source>
</evidence>
<evidence type="ECO:0000256" key="17">
    <source>
        <dbReference type="ARBA" id="ARBA00023170"/>
    </source>
</evidence>
<keyword evidence="13" id="KW-0418">Kinase</keyword>
<evidence type="ECO:0000256" key="4">
    <source>
        <dbReference type="ARBA" id="ARBA00022475"/>
    </source>
</evidence>
<accession>A0A6A1W1H0</accession>
<comment type="catalytic activity">
    <reaction evidence="20">
        <text>L-seryl-[protein] + ATP = O-phospho-L-seryl-[protein] + ADP + H(+)</text>
        <dbReference type="Rhea" id="RHEA:17989"/>
        <dbReference type="Rhea" id="RHEA-COMP:9863"/>
        <dbReference type="Rhea" id="RHEA-COMP:11604"/>
        <dbReference type="ChEBI" id="CHEBI:15378"/>
        <dbReference type="ChEBI" id="CHEBI:29999"/>
        <dbReference type="ChEBI" id="CHEBI:30616"/>
        <dbReference type="ChEBI" id="CHEBI:83421"/>
        <dbReference type="ChEBI" id="CHEBI:456216"/>
        <dbReference type="EC" id="2.7.11.1"/>
    </reaction>
</comment>
<dbReference type="SUPFAM" id="SSF52058">
    <property type="entry name" value="L domain-like"/>
    <property type="match status" value="1"/>
</dbReference>
<dbReference type="InterPro" id="IPR001245">
    <property type="entry name" value="Ser-Thr/Tyr_kinase_cat_dom"/>
</dbReference>
<dbReference type="PROSITE" id="PS00108">
    <property type="entry name" value="PROTEIN_KINASE_ST"/>
    <property type="match status" value="1"/>
</dbReference>
<dbReference type="EC" id="2.7.11.1" evidence="3"/>
<keyword evidence="4" id="KW-1003">Cell membrane</keyword>
<dbReference type="FunFam" id="3.80.10.10:FF:000111">
    <property type="entry name" value="LRR receptor-like serine/threonine-protein kinase ERECTA"/>
    <property type="match status" value="1"/>
</dbReference>
<organism evidence="24 25">
    <name type="scientific">Morella rubra</name>
    <name type="common">Chinese bayberry</name>
    <dbReference type="NCBI Taxonomy" id="262757"/>
    <lineage>
        <taxon>Eukaryota</taxon>
        <taxon>Viridiplantae</taxon>
        <taxon>Streptophyta</taxon>
        <taxon>Embryophyta</taxon>
        <taxon>Tracheophyta</taxon>
        <taxon>Spermatophyta</taxon>
        <taxon>Magnoliopsida</taxon>
        <taxon>eudicotyledons</taxon>
        <taxon>Gunneridae</taxon>
        <taxon>Pentapetalae</taxon>
        <taxon>rosids</taxon>
        <taxon>fabids</taxon>
        <taxon>Fagales</taxon>
        <taxon>Myricaceae</taxon>
        <taxon>Morella</taxon>
    </lineage>
</organism>
<keyword evidence="25" id="KW-1185">Reference proteome</keyword>
<evidence type="ECO:0000256" key="9">
    <source>
        <dbReference type="ARBA" id="ARBA00022692"/>
    </source>
</evidence>
<keyword evidence="11" id="KW-0677">Repeat</keyword>
<dbReference type="InterPro" id="IPR008271">
    <property type="entry name" value="Ser/Thr_kinase_AS"/>
</dbReference>
<evidence type="ECO:0000256" key="12">
    <source>
        <dbReference type="ARBA" id="ARBA00022741"/>
    </source>
</evidence>
<dbReference type="AlphaFoldDB" id="A0A6A1W1H0"/>
<reference evidence="24 25" key="1">
    <citation type="journal article" date="2019" name="Plant Biotechnol. J.">
        <title>The red bayberry genome and genetic basis of sex determination.</title>
        <authorList>
            <person name="Jia H.M."/>
            <person name="Jia H.J."/>
            <person name="Cai Q.L."/>
            <person name="Wang Y."/>
            <person name="Zhao H.B."/>
            <person name="Yang W.F."/>
            <person name="Wang G.Y."/>
            <person name="Li Y.H."/>
            <person name="Zhan D.L."/>
            <person name="Shen Y.T."/>
            <person name="Niu Q.F."/>
            <person name="Chang L."/>
            <person name="Qiu J."/>
            <person name="Zhao L."/>
            <person name="Xie H.B."/>
            <person name="Fu W.Y."/>
            <person name="Jin J."/>
            <person name="Li X.W."/>
            <person name="Jiao Y."/>
            <person name="Zhou C.C."/>
            <person name="Tu T."/>
            <person name="Chai C.Y."/>
            <person name="Gao J.L."/>
            <person name="Fan L.J."/>
            <person name="van de Weg E."/>
            <person name="Wang J.Y."/>
            <person name="Gao Z.S."/>
        </authorList>
    </citation>
    <scope>NUCLEOTIDE SEQUENCE [LARGE SCALE GENOMIC DNA]</scope>
    <source>
        <tissue evidence="24">Leaves</tissue>
    </source>
</reference>
<dbReference type="EMBL" id="RXIC02000021">
    <property type="protein sequence ID" value="KAB1219041.1"/>
    <property type="molecule type" value="Genomic_DNA"/>
</dbReference>
<keyword evidence="18" id="KW-0325">Glycoprotein</keyword>
<dbReference type="PROSITE" id="PS50011">
    <property type="entry name" value="PROTEIN_KINASE_DOM"/>
    <property type="match status" value="1"/>
</dbReference>
<dbReference type="FunFam" id="3.30.200.20:FF:000432">
    <property type="entry name" value="LRR receptor-like serine/threonine-protein kinase EFR"/>
    <property type="match status" value="1"/>
</dbReference>
<dbReference type="PROSITE" id="PS00107">
    <property type="entry name" value="PROTEIN_KINASE_ATP"/>
    <property type="match status" value="1"/>
</dbReference>
<dbReference type="InterPro" id="IPR017441">
    <property type="entry name" value="Protein_kinase_ATP_BS"/>
</dbReference>
<comment type="similarity">
    <text evidence="2">Belongs to the RLP family.</text>
</comment>
<gene>
    <name evidence="24" type="ORF">CJ030_MR3G015043</name>
</gene>
<protein>
    <recommendedName>
        <fullName evidence="3">non-specific serine/threonine protein kinase</fullName>
        <ecNumber evidence="3">2.7.11.1</ecNumber>
    </recommendedName>
</protein>